<accession>A0A7Y8FEN6</accession>
<dbReference type="InterPro" id="IPR036291">
    <property type="entry name" value="NAD(P)-bd_dom_sf"/>
</dbReference>
<dbReference type="GO" id="GO:0016491">
    <property type="term" value="F:oxidoreductase activity"/>
    <property type="evidence" value="ECO:0007669"/>
    <property type="project" value="UniProtKB-KW"/>
</dbReference>
<dbReference type="Proteomes" id="UP000537188">
    <property type="component" value="Unassembled WGS sequence"/>
</dbReference>
<dbReference type="EMBL" id="JACARF010000021">
    <property type="protein sequence ID" value="NWE77513.1"/>
    <property type="molecule type" value="Genomic_DNA"/>
</dbReference>
<evidence type="ECO:0000256" key="3">
    <source>
        <dbReference type="ARBA" id="ARBA00071493"/>
    </source>
</evidence>
<sequence length="321" mass="34025">MPTAQNPIHSGYGAATTAAEVIRGVDLSGKVAIVTGGYSGIGLVTARTLAAAGAHVIVPARDPAKARAALKPYPQLQLESLDLMDAHSIEQFAEGFLATGRPLHLLINNAGVMAPPLSRNAQGYESQFATNHLGHFQLTQRLWPALQRAEGARVVALSSRGHVHGAVDFDDWNFERQPYDPWKAYGQSKTANALFAVHLDTLGAASGVRAFAVHPGGIITDLVRHMQADVLQASGYVDEHGQPVIDPERNMKNPEQGAATSVWCAVSGQLAGMGGVYCENCDVAVAMSADSEEPLGVRPWAVDAGLAQRLWALSEELVGAR</sequence>
<name>A0A7Y8FEN6_9PSED</name>
<proteinExistence type="inferred from homology"/>
<gene>
    <name evidence="4" type="ORF">HX828_18260</name>
</gene>
<dbReference type="AlphaFoldDB" id="A0A7Y8FEN6"/>
<dbReference type="NCBIfam" id="NF004845">
    <property type="entry name" value="PRK06196.1"/>
    <property type="match status" value="1"/>
</dbReference>
<dbReference type="FunFam" id="3.40.50.720:FF:000594">
    <property type="entry name" value="Short-chain oxidoreductase"/>
    <property type="match status" value="1"/>
</dbReference>
<dbReference type="Pfam" id="PF00106">
    <property type="entry name" value="adh_short"/>
    <property type="match status" value="1"/>
</dbReference>
<evidence type="ECO:0000313" key="5">
    <source>
        <dbReference type="Proteomes" id="UP000537188"/>
    </source>
</evidence>
<dbReference type="PANTHER" id="PTHR24320">
    <property type="entry name" value="RETINOL DEHYDROGENASE"/>
    <property type="match status" value="1"/>
</dbReference>
<dbReference type="Gene3D" id="3.40.50.720">
    <property type="entry name" value="NAD(P)-binding Rossmann-like Domain"/>
    <property type="match status" value="1"/>
</dbReference>
<dbReference type="InterPro" id="IPR002347">
    <property type="entry name" value="SDR_fam"/>
</dbReference>
<evidence type="ECO:0000256" key="1">
    <source>
        <dbReference type="ARBA" id="ARBA00006484"/>
    </source>
</evidence>
<comment type="similarity">
    <text evidence="1">Belongs to the short-chain dehydrogenases/reductases (SDR) family.</text>
</comment>
<comment type="caution">
    <text evidence="4">The sequence shown here is derived from an EMBL/GenBank/DDBJ whole genome shotgun (WGS) entry which is preliminary data.</text>
</comment>
<dbReference type="RefSeq" id="WP_177114822.1">
    <property type="nucleotide sequence ID" value="NZ_JACAOQ010000026.1"/>
</dbReference>
<evidence type="ECO:0000256" key="2">
    <source>
        <dbReference type="ARBA" id="ARBA00023002"/>
    </source>
</evidence>
<dbReference type="PRINTS" id="PR00081">
    <property type="entry name" value="GDHRDH"/>
</dbReference>
<keyword evidence="2" id="KW-0560">Oxidoreductase</keyword>
<protein>
    <recommendedName>
        <fullName evidence="3">Probable oxidoreductase</fullName>
    </recommendedName>
</protein>
<dbReference type="SUPFAM" id="SSF51735">
    <property type="entry name" value="NAD(P)-binding Rossmann-fold domains"/>
    <property type="match status" value="1"/>
</dbReference>
<dbReference type="PANTHER" id="PTHR24320:SF148">
    <property type="entry name" value="NAD(P)-BINDING ROSSMANN-FOLD SUPERFAMILY PROTEIN"/>
    <property type="match status" value="1"/>
</dbReference>
<evidence type="ECO:0000313" key="4">
    <source>
        <dbReference type="EMBL" id="NWE77513.1"/>
    </source>
</evidence>
<reference evidence="4 5" key="1">
    <citation type="submission" date="2020-04" db="EMBL/GenBank/DDBJ databases">
        <title>Molecular characterization of pseudomonads from Agaricus bisporus reveal novel blotch 2 pathogens in Western Europe.</title>
        <authorList>
            <person name="Taparia T."/>
            <person name="Krijger M."/>
            <person name="Haynes E."/>
            <person name="Elpinstone J.G."/>
            <person name="Noble R."/>
            <person name="Van Der Wolf J."/>
        </authorList>
    </citation>
    <scope>NUCLEOTIDE SEQUENCE [LARGE SCALE GENOMIC DNA]</scope>
    <source>
        <strain evidence="4 5">IPO3781</strain>
    </source>
</reference>
<organism evidence="4 5">
    <name type="scientific">Pseudomonas yamanorum</name>
    <dbReference type="NCBI Taxonomy" id="515393"/>
    <lineage>
        <taxon>Bacteria</taxon>
        <taxon>Pseudomonadati</taxon>
        <taxon>Pseudomonadota</taxon>
        <taxon>Gammaproteobacteria</taxon>
        <taxon>Pseudomonadales</taxon>
        <taxon>Pseudomonadaceae</taxon>
        <taxon>Pseudomonas</taxon>
    </lineage>
</organism>